<proteinExistence type="predicted"/>
<sequence>MLATSTHVTLANQYLDRLAFGWQRRSQALDSHVLDAAALSAIDRDLLSYSRALRLIGRTSSTVIHERLLEPLTRGELFAIALHAISIQDQPIHSACIGLIRSLPALRAAYVAALEWTTSDGAWWAISEWQQPTENQTGKSSSLFDVLALSACSYHPMILANLCNTPWWEGIIKDSDNPSENSDTMCTLMQLALATPHPGAVAKAVQFLQSPVAQLRCLAAEVMLWRHTKQIDTHAAKVAEQHATRVLLELSTGTVEAKNIARQASYALACWNFAEFDTVLTALAAQTEKLDLYLQSLGWSGNMQRAPDLIAYLGDPVYARSAGAALSLLTGSLPARDGWQAQPTESEKALIDDRVDASPIIPAAKPYANLPPPDQAGFERWWATNKTHLSSKSSWLAGLPCTNDNLIVTLKSGKLAWRTLASRRLHVRLPGGASLSTSAPMHQQRHWITNCISNSKDRAA</sequence>
<dbReference type="EMBL" id="VUYU01000034">
    <property type="protein sequence ID" value="NHZ37794.1"/>
    <property type="molecule type" value="Genomic_DNA"/>
</dbReference>
<evidence type="ECO:0000313" key="2">
    <source>
        <dbReference type="Proteomes" id="UP000785613"/>
    </source>
</evidence>
<evidence type="ECO:0000313" key="1">
    <source>
        <dbReference type="EMBL" id="NHZ37794.1"/>
    </source>
</evidence>
<dbReference type="Proteomes" id="UP000785613">
    <property type="component" value="Unassembled WGS sequence"/>
</dbReference>
<name>A0ABX0LV16_9BURK</name>
<reference evidence="1 2" key="1">
    <citation type="submission" date="2019-09" db="EMBL/GenBank/DDBJ databases">
        <title>Taxonomy of Antarctic Massilia spp.: description of Massilia rubra sp. nov., Massilia aquatica sp. nov., Massilia mucilaginosa sp. nov., Massilia frigida sp. nov. isolated from streams, lakes and regoliths.</title>
        <authorList>
            <person name="Holochova P."/>
            <person name="Sedlacek I."/>
            <person name="Kralova S."/>
            <person name="Maslanova I."/>
            <person name="Busse H.-J."/>
            <person name="Stankova E."/>
            <person name="Vrbovska V."/>
            <person name="Kovarovic V."/>
            <person name="Bartak M."/>
            <person name="Svec P."/>
            <person name="Pantucek R."/>
        </authorList>
    </citation>
    <scope>NUCLEOTIDE SEQUENCE [LARGE SCALE GENOMIC DNA]</scope>
    <source>
        <strain evidence="1 2">CCM 8692</strain>
    </source>
</reference>
<protein>
    <submittedName>
        <fullName evidence="1">Uncharacterized protein</fullName>
    </submittedName>
</protein>
<organism evidence="1 2">
    <name type="scientific">Massilia rubra</name>
    <dbReference type="NCBI Taxonomy" id="2607910"/>
    <lineage>
        <taxon>Bacteria</taxon>
        <taxon>Pseudomonadati</taxon>
        <taxon>Pseudomonadota</taxon>
        <taxon>Betaproteobacteria</taxon>
        <taxon>Burkholderiales</taxon>
        <taxon>Oxalobacteraceae</taxon>
        <taxon>Telluria group</taxon>
        <taxon>Massilia</taxon>
    </lineage>
</organism>
<comment type="caution">
    <text evidence="1">The sequence shown here is derived from an EMBL/GenBank/DDBJ whole genome shotgun (WGS) entry which is preliminary data.</text>
</comment>
<gene>
    <name evidence="1" type="ORF">F0185_29965</name>
</gene>
<dbReference type="RefSeq" id="WP_167231576.1">
    <property type="nucleotide sequence ID" value="NZ_VUYU01000034.1"/>
</dbReference>
<keyword evidence="2" id="KW-1185">Reference proteome</keyword>
<accession>A0ABX0LV16</accession>